<dbReference type="InterPro" id="IPR054375">
    <property type="entry name" value="MrkH_YcgR-like_dom"/>
</dbReference>
<dbReference type="Proteomes" id="UP000270272">
    <property type="component" value="Chromosome"/>
</dbReference>
<feature type="domain" description="PilZ" evidence="1">
    <location>
        <begin position="103"/>
        <end position="220"/>
    </location>
</feature>
<dbReference type="RefSeq" id="WP_012133436.1">
    <property type="nucleotide sequence ID" value="NZ_AP023452.1"/>
</dbReference>
<dbReference type="Pfam" id="PF07238">
    <property type="entry name" value="PilZ"/>
    <property type="match status" value="1"/>
</dbReference>
<evidence type="ECO:0000259" key="1">
    <source>
        <dbReference type="Pfam" id="PF07238"/>
    </source>
</evidence>
<keyword evidence="3" id="KW-0282">Flagellum</keyword>
<dbReference type="Pfam" id="PF22363">
    <property type="entry name" value="MrkH_YcgR_like"/>
    <property type="match status" value="1"/>
</dbReference>
<organism evidence="3">
    <name type="scientific">Citrobacter koseri</name>
    <name type="common">Citrobacter diversus</name>
    <dbReference type="NCBI Taxonomy" id="545"/>
    <lineage>
        <taxon>Bacteria</taxon>
        <taxon>Pseudomonadati</taxon>
        <taxon>Pseudomonadota</taxon>
        <taxon>Gammaproteobacteria</taxon>
        <taxon>Enterobacterales</taxon>
        <taxon>Enterobacteriaceae</taxon>
        <taxon>Citrobacter</taxon>
    </lineage>
</organism>
<accession>A0A078LGQ4</accession>
<reference evidence="3" key="1">
    <citation type="submission" date="2014-06" db="EMBL/GenBank/DDBJ databases">
        <authorList>
            <person name="Urmite Genomes Urmite Genomes"/>
        </authorList>
    </citation>
    <scope>NUCLEOTIDE SEQUENCE</scope>
</reference>
<evidence type="ECO:0000313" key="5">
    <source>
        <dbReference type="Proteomes" id="UP000270272"/>
    </source>
</evidence>
<proteinExistence type="predicted"/>
<evidence type="ECO:0000313" key="4">
    <source>
        <dbReference type="EMBL" id="VEB93862.1"/>
    </source>
</evidence>
<dbReference type="AlphaFoldDB" id="A0A078LGQ4"/>
<keyword evidence="3" id="KW-0969">Cilium</keyword>
<dbReference type="GO" id="GO:0035438">
    <property type="term" value="F:cyclic-di-GMP binding"/>
    <property type="evidence" value="ECO:0007669"/>
    <property type="project" value="InterPro"/>
</dbReference>
<dbReference type="Gene3D" id="2.40.10.220">
    <property type="entry name" value="predicted glycosyltransferase like domains"/>
    <property type="match status" value="1"/>
</dbReference>
<gene>
    <name evidence="3" type="primary">ycgR_3</name>
    <name evidence="3" type="ORF">BN1086_02446</name>
    <name evidence="4" type="ORF">NCTC11075_04761</name>
</gene>
<keyword evidence="3" id="KW-0966">Cell projection</keyword>
<reference evidence="4 5" key="2">
    <citation type="submission" date="2018-12" db="EMBL/GenBank/DDBJ databases">
        <authorList>
            <consortium name="Pathogen Informatics"/>
        </authorList>
    </citation>
    <scope>NUCLEOTIDE SEQUENCE [LARGE SCALE GENOMIC DNA]</scope>
    <source>
        <strain evidence="4 5">NCTC11075</strain>
    </source>
</reference>
<dbReference type="EMBL" id="LR134204">
    <property type="protein sequence ID" value="VEB93862.1"/>
    <property type="molecule type" value="Genomic_DNA"/>
</dbReference>
<dbReference type="EMBL" id="LK931336">
    <property type="protein sequence ID" value="CDZ84296.1"/>
    <property type="molecule type" value="Genomic_DNA"/>
</dbReference>
<dbReference type="InterPro" id="IPR009875">
    <property type="entry name" value="PilZ_domain"/>
</dbReference>
<evidence type="ECO:0000259" key="2">
    <source>
        <dbReference type="Pfam" id="PF22363"/>
    </source>
</evidence>
<dbReference type="PATRIC" id="fig|545.11.peg.875"/>
<feature type="domain" description="MrkH-like YcgR-like" evidence="2">
    <location>
        <begin position="4"/>
        <end position="97"/>
    </location>
</feature>
<evidence type="ECO:0000313" key="3">
    <source>
        <dbReference type="EMBL" id="CDZ84296.1"/>
    </source>
</evidence>
<dbReference type="GeneID" id="45136474"/>
<name>A0A078LGQ4_CITKO</name>
<sequence length="231" mass="27092">MSFGLMKDNKFEIIAVFREELLKKTKLELKYANTSVVTQLEKVDFEHFVIPHHKDIVTKKIQTFILHSENGIIKFNARIDQEMSDGMENALAYFIPEMVFLIQRRQHQRFSFLKGHSFNCFGRYKNGENYSFKIKNMSRGGCALIAQDANTRFLYKDAVIKGASLDFEQFGYLQLDLKVVDVVMVNEFDAENQLYSCYQVSCRFDFKNSREEAEIERIIISFLMGNKVRRL</sequence>
<dbReference type="OMA" id="MENALAY"/>
<protein>
    <submittedName>
        <fullName evidence="4">Cyclic di-GMP binding protein YcgR</fullName>
    </submittedName>
    <submittedName>
        <fullName evidence="3">Flagellar brake protein YcgR</fullName>
    </submittedName>
</protein>